<keyword evidence="2" id="KW-1003">Cell membrane</keyword>
<feature type="transmembrane region" description="Helical" evidence="8">
    <location>
        <begin position="119"/>
        <end position="140"/>
    </location>
</feature>
<feature type="transmembrane region" description="Helical" evidence="8">
    <location>
        <begin position="196"/>
        <end position="229"/>
    </location>
</feature>
<dbReference type="Pfam" id="PF09594">
    <property type="entry name" value="GT87"/>
    <property type="match status" value="1"/>
</dbReference>
<feature type="transmembrane region" description="Helical" evidence="8">
    <location>
        <begin position="57"/>
        <end position="84"/>
    </location>
</feature>
<evidence type="ECO:0000313" key="9">
    <source>
        <dbReference type="EMBL" id="WBO24593.1"/>
    </source>
</evidence>
<name>A0ABY7NSV0_9SPHN</name>
<evidence type="ECO:0000256" key="1">
    <source>
        <dbReference type="ARBA" id="ARBA00004651"/>
    </source>
</evidence>
<reference evidence="9 10" key="1">
    <citation type="submission" date="2022-12" db="EMBL/GenBank/DDBJ databases">
        <title>Sphingomonas abieness sp. nov., an endophytic bacterium isolated from Abies koreana.</title>
        <authorList>
            <person name="Jiang L."/>
            <person name="Lee J."/>
        </authorList>
    </citation>
    <scope>NUCLEOTIDE SEQUENCE [LARGE SCALE GENOMIC DNA]</scope>
    <source>
        <strain evidence="10">PAMB 00755</strain>
    </source>
</reference>
<dbReference type="EMBL" id="CP115174">
    <property type="protein sequence ID" value="WBO24593.1"/>
    <property type="molecule type" value="Genomic_DNA"/>
</dbReference>
<comment type="subcellular location">
    <subcellularLocation>
        <location evidence="1">Cell membrane</location>
        <topology evidence="1">Multi-pass membrane protein</topology>
    </subcellularLocation>
</comment>
<evidence type="ECO:0000256" key="7">
    <source>
        <dbReference type="ARBA" id="ARBA00024033"/>
    </source>
</evidence>
<keyword evidence="10" id="KW-1185">Reference proteome</keyword>
<evidence type="ECO:0000256" key="4">
    <source>
        <dbReference type="ARBA" id="ARBA00022692"/>
    </source>
</evidence>
<comment type="similarity">
    <text evidence="7">Belongs to the glycosyltransferase 87 family.</text>
</comment>
<evidence type="ECO:0000256" key="6">
    <source>
        <dbReference type="ARBA" id="ARBA00023136"/>
    </source>
</evidence>
<proteinExistence type="inferred from homology"/>
<dbReference type="Proteomes" id="UP001210865">
    <property type="component" value="Chromosome"/>
</dbReference>
<dbReference type="InterPro" id="IPR018584">
    <property type="entry name" value="GT87"/>
</dbReference>
<evidence type="ECO:0000313" key="10">
    <source>
        <dbReference type="Proteomes" id="UP001210865"/>
    </source>
</evidence>
<keyword evidence="6 8" id="KW-0472">Membrane</keyword>
<feature type="transmembrane region" description="Helical" evidence="8">
    <location>
        <begin position="147"/>
        <end position="168"/>
    </location>
</feature>
<sequence length="256" mass="27614">MWAGHFGLLMGALWLIAFRHFDARPRRAGIATMLMVVKPHIALLIPLLLLRRRRWTTIAVAGIGVAAIVAASLLAFGPAVWWTYLHVTSALEVSAMAQTGQFFQTMMPTTIVAFRQQALTAPIAGIAQVVTAILALALLWHASGRDVPLAGLCFPAATATFLILPYAFDYDMTVATLGLMLTLHRRWDHLADWQRAVLAAGFVVPQLCIVLAMAGIPLAPIMLLAALFVQLQAEGLLDRGAALTTRPAPAEPQPLA</sequence>
<accession>A0ABY7NSV0</accession>
<keyword evidence="4 8" id="KW-0812">Transmembrane</keyword>
<evidence type="ECO:0000256" key="8">
    <source>
        <dbReference type="SAM" id="Phobius"/>
    </source>
</evidence>
<evidence type="ECO:0000256" key="5">
    <source>
        <dbReference type="ARBA" id="ARBA00022989"/>
    </source>
</evidence>
<organism evidence="9 10">
    <name type="scientific">Sphingomonas abietis</name>
    <dbReference type="NCBI Taxonomy" id="3012344"/>
    <lineage>
        <taxon>Bacteria</taxon>
        <taxon>Pseudomonadati</taxon>
        <taxon>Pseudomonadota</taxon>
        <taxon>Alphaproteobacteria</taxon>
        <taxon>Sphingomonadales</taxon>
        <taxon>Sphingomonadaceae</taxon>
        <taxon>Sphingomonas</taxon>
    </lineage>
</organism>
<keyword evidence="5 8" id="KW-1133">Transmembrane helix</keyword>
<gene>
    <name evidence="9" type="ORF">PBT88_08670</name>
</gene>
<evidence type="ECO:0000256" key="2">
    <source>
        <dbReference type="ARBA" id="ARBA00022475"/>
    </source>
</evidence>
<protein>
    <submittedName>
        <fullName evidence="9">Glycosyltransferase 87 family protein</fullName>
    </submittedName>
</protein>
<keyword evidence="3" id="KW-0808">Transferase</keyword>
<feature type="transmembrane region" description="Helical" evidence="8">
    <location>
        <begin position="29"/>
        <end position="50"/>
    </location>
</feature>
<evidence type="ECO:0000256" key="3">
    <source>
        <dbReference type="ARBA" id="ARBA00022679"/>
    </source>
</evidence>